<comment type="caution">
    <text evidence="1">The sequence shown here is derived from an EMBL/GenBank/DDBJ whole genome shotgun (WGS) entry which is preliminary data.</text>
</comment>
<dbReference type="PANTHER" id="PTHR11505">
    <property type="entry name" value="L1 TRANSPOSABLE ELEMENT-RELATED"/>
    <property type="match status" value="1"/>
</dbReference>
<dbReference type="Proteomes" id="UP001458880">
    <property type="component" value="Unassembled WGS sequence"/>
</dbReference>
<protein>
    <submittedName>
        <fullName evidence="1">Uncharacterized protein</fullName>
    </submittedName>
</protein>
<dbReference type="EMBL" id="JASPKY010000771">
    <property type="protein sequence ID" value="KAK9685550.1"/>
    <property type="molecule type" value="Genomic_DNA"/>
</dbReference>
<keyword evidence="2" id="KW-1185">Reference proteome</keyword>
<organism evidence="1 2">
    <name type="scientific">Popillia japonica</name>
    <name type="common">Japanese beetle</name>
    <dbReference type="NCBI Taxonomy" id="7064"/>
    <lineage>
        <taxon>Eukaryota</taxon>
        <taxon>Metazoa</taxon>
        <taxon>Ecdysozoa</taxon>
        <taxon>Arthropoda</taxon>
        <taxon>Hexapoda</taxon>
        <taxon>Insecta</taxon>
        <taxon>Pterygota</taxon>
        <taxon>Neoptera</taxon>
        <taxon>Endopterygota</taxon>
        <taxon>Coleoptera</taxon>
        <taxon>Polyphaga</taxon>
        <taxon>Scarabaeiformia</taxon>
        <taxon>Scarabaeidae</taxon>
        <taxon>Rutelinae</taxon>
        <taxon>Popillia</taxon>
    </lineage>
</organism>
<evidence type="ECO:0000313" key="2">
    <source>
        <dbReference type="Proteomes" id="UP001458880"/>
    </source>
</evidence>
<evidence type="ECO:0000313" key="1">
    <source>
        <dbReference type="EMBL" id="KAK9685550.1"/>
    </source>
</evidence>
<name>A0AAW1I8Y9_POPJA</name>
<sequence>MFIAHLTSRIEEQTKGLVMKVEQLESQLRTVNAKLDDQEQYSRSNNLRIYGLSEKKDENTEEAVATFLRQKLELDIQPHHISVSHRLKAKENRTRPILIRSNSRAVKEKIYDSTRRLKGQRIKEDLRNVEYN</sequence>
<gene>
    <name evidence="1" type="ORF">QE152_g37958</name>
</gene>
<proteinExistence type="predicted"/>
<accession>A0AAW1I8Y9</accession>
<reference evidence="1 2" key="1">
    <citation type="journal article" date="2024" name="BMC Genomics">
        <title>De novo assembly and annotation of Popillia japonica's genome with initial clues to its potential as an invasive pest.</title>
        <authorList>
            <person name="Cucini C."/>
            <person name="Boschi S."/>
            <person name="Funari R."/>
            <person name="Cardaioli E."/>
            <person name="Iannotti N."/>
            <person name="Marturano G."/>
            <person name="Paoli F."/>
            <person name="Bruttini M."/>
            <person name="Carapelli A."/>
            <person name="Frati F."/>
            <person name="Nardi F."/>
        </authorList>
    </citation>
    <scope>NUCLEOTIDE SEQUENCE [LARGE SCALE GENOMIC DNA]</scope>
    <source>
        <strain evidence="1">DMR45628</strain>
    </source>
</reference>
<dbReference type="InterPro" id="IPR004244">
    <property type="entry name" value="Transposase_22"/>
</dbReference>
<dbReference type="AlphaFoldDB" id="A0AAW1I8Y9"/>
<dbReference type="Gene3D" id="3.30.70.1820">
    <property type="entry name" value="L1 transposable element, RRM domain"/>
    <property type="match status" value="1"/>
</dbReference>